<evidence type="ECO:0000259" key="8">
    <source>
        <dbReference type="PROSITE" id="PS50893"/>
    </source>
</evidence>
<keyword evidence="6 7" id="KW-0472">Membrane</keyword>
<evidence type="ECO:0000256" key="3">
    <source>
        <dbReference type="ARBA" id="ARBA00022741"/>
    </source>
</evidence>
<evidence type="ECO:0000259" key="9">
    <source>
        <dbReference type="PROSITE" id="PS50929"/>
    </source>
</evidence>
<dbReference type="PROSITE" id="PS50929">
    <property type="entry name" value="ABC_TM1F"/>
    <property type="match status" value="1"/>
</dbReference>
<dbReference type="PANTHER" id="PTHR43394">
    <property type="entry name" value="ATP-DEPENDENT PERMEASE MDL1, MITOCHONDRIAL"/>
    <property type="match status" value="1"/>
</dbReference>
<feature type="transmembrane region" description="Helical" evidence="7">
    <location>
        <begin position="138"/>
        <end position="155"/>
    </location>
</feature>
<feature type="transmembrane region" description="Helical" evidence="7">
    <location>
        <begin position="276"/>
        <end position="297"/>
    </location>
</feature>
<keyword evidence="5 7" id="KW-1133">Transmembrane helix</keyword>
<dbReference type="RefSeq" id="WP_205187803.1">
    <property type="nucleotide sequence ID" value="NZ_JAFBFC010000004.1"/>
</dbReference>
<comment type="caution">
    <text evidence="10">The sequence shown here is derived from an EMBL/GenBank/DDBJ whole genome shotgun (WGS) entry which is preliminary data.</text>
</comment>
<dbReference type="GO" id="GO:0005524">
    <property type="term" value="F:ATP binding"/>
    <property type="evidence" value="ECO:0007669"/>
    <property type="project" value="UniProtKB-KW"/>
</dbReference>
<dbReference type="Gene3D" id="3.40.50.300">
    <property type="entry name" value="P-loop containing nucleotide triphosphate hydrolases"/>
    <property type="match status" value="1"/>
</dbReference>
<organism evidence="10 11">
    <name type="scientific">Priestia iocasae</name>
    <dbReference type="NCBI Taxonomy" id="2291674"/>
    <lineage>
        <taxon>Bacteria</taxon>
        <taxon>Bacillati</taxon>
        <taxon>Bacillota</taxon>
        <taxon>Bacilli</taxon>
        <taxon>Bacillales</taxon>
        <taxon>Bacillaceae</taxon>
        <taxon>Priestia</taxon>
    </lineage>
</organism>
<proteinExistence type="predicted"/>
<dbReference type="SUPFAM" id="SSF90123">
    <property type="entry name" value="ABC transporter transmembrane region"/>
    <property type="match status" value="1"/>
</dbReference>
<evidence type="ECO:0000256" key="1">
    <source>
        <dbReference type="ARBA" id="ARBA00004651"/>
    </source>
</evidence>
<dbReference type="CDD" id="cd18551">
    <property type="entry name" value="ABC_6TM_LmrA_like"/>
    <property type="match status" value="1"/>
</dbReference>
<gene>
    <name evidence="10" type="ORF">JOC83_002685</name>
</gene>
<evidence type="ECO:0000256" key="5">
    <source>
        <dbReference type="ARBA" id="ARBA00022989"/>
    </source>
</evidence>
<keyword evidence="3" id="KW-0547">Nucleotide-binding</keyword>
<dbReference type="InterPro" id="IPR011527">
    <property type="entry name" value="ABC1_TM_dom"/>
</dbReference>
<evidence type="ECO:0000256" key="7">
    <source>
        <dbReference type="SAM" id="Phobius"/>
    </source>
</evidence>
<keyword evidence="11" id="KW-1185">Reference proteome</keyword>
<feature type="domain" description="ABC transporter" evidence="8">
    <location>
        <begin position="333"/>
        <end position="567"/>
    </location>
</feature>
<dbReference type="SUPFAM" id="SSF52540">
    <property type="entry name" value="P-loop containing nucleoside triphosphate hydrolases"/>
    <property type="match status" value="1"/>
</dbReference>
<feature type="transmembrane region" description="Helical" evidence="7">
    <location>
        <begin position="20"/>
        <end position="44"/>
    </location>
</feature>
<dbReference type="Pfam" id="PF00005">
    <property type="entry name" value="ABC_tran"/>
    <property type="match status" value="1"/>
</dbReference>
<evidence type="ECO:0000256" key="2">
    <source>
        <dbReference type="ARBA" id="ARBA00022692"/>
    </source>
</evidence>
<dbReference type="InterPro" id="IPR003593">
    <property type="entry name" value="AAA+_ATPase"/>
</dbReference>
<dbReference type="InterPro" id="IPR003439">
    <property type="entry name" value="ABC_transporter-like_ATP-bd"/>
</dbReference>
<dbReference type="Pfam" id="PF00664">
    <property type="entry name" value="ABC_membrane"/>
    <property type="match status" value="1"/>
</dbReference>
<evidence type="ECO:0000256" key="6">
    <source>
        <dbReference type="ARBA" id="ARBA00023136"/>
    </source>
</evidence>
<dbReference type="InterPro" id="IPR017871">
    <property type="entry name" value="ABC_transporter-like_CS"/>
</dbReference>
<dbReference type="PROSITE" id="PS00211">
    <property type="entry name" value="ABC_TRANSPORTER_1"/>
    <property type="match status" value="1"/>
</dbReference>
<keyword evidence="2 7" id="KW-0812">Transmembrane</keyword>
<sequence length="573" mass="64190">MKEQSSFQFNKLWMLTRPPIGKLMISLILSLINTATALSIPLLIKQVMDTIRTGLTPSLIGGIIILFLIQMITSAVSLYLLAQVGQGVVRELRTKLWNTLIRLPVSYYDRNRSGEMVSRITNDTTIVMNLLSTEMIDFVKNILSIIVAVIILFTLDVPMTFILLAVIPIMFLLIMPLARKVHKIAREQQDHMSKLTAFLAQMLSEIRLIKAYNSEEKEFSSGVKTFQSLYSFGIKRAKIEAIISPIISAVMTAVLITIVGFGSYRVSQGLISAGELVAFVLYLFQIMVPVGSLTRFVTSFQQTKGASERIFEILEEKEEDYESGLSLQEAGTLSFDSVRFQYDDKVVLEDITFEARKGTVTAFVGPSGAGKSTIFSLIERFYEPQSGEIRLNGQRSEQINLYSWRQLFSYVQQDSPILAGTIRENLTYGLERKVADVEIIEAAKMANAHDFISAFTQGYDTMIGERGINLSGGQRQRIAIARALLRNPQFLLLDEATASLDSESEKLVQEALESIMKDRTSLVIAHRLSTIVKADQIVVIQDGKVTGVGTHHELLQHHDFYRVLVNQQFSTLS</sequence>
<dbReference type="SMART" id="SM00382">
    <property type="entry name" value="AAA"/>
    <property type="match status" value="1"/>
</dbReference>
<dbReference type="InterPro" id="IPR027417">
    <property type="entry name" value="P-loop_NTPase"/>
</dbReference>
<accession>A0ABS2QWK1</accession>
<feature type="domain" description="ABC transmembrane type-1" evidence="9">
    <location>
        <begin position="25"/>
        <end position="302"/>
    </location>
</feature>
<dbReference type="PANTHER" id="PTHR43394:SF1">
    <property type="entry name" value="ATP-BINDING CASSETTE SUB-FAMILY B MEMBER 10, MITOCHONDRIAL"/>
    <property type="match status" value="1"/>
</dbReference>
<keyword evidence="4 10" id="KW-0067">ATP-binding</keyword>
<dbReference type="InterPro" id="IPR036640">
    <property type="entry name" value="ABC1_TM_sf"/>
</dbReference>
<dbReference type="EMBL" id="JAFBFC010000004">
    <property type="protein sequence ID" value="MBM7703836.1"/>
    <property type="molecule type" value="Genomic_DNA"/>
</dbReference>
<comment type="subcellular location">
    <subcellularLocation>
        <location evidence="1">Cell membrane</location>
        <topology evidence="1">Multi-pass membrane protein</topology>
    </subcellularLocation>
</comment>
<evidence type="ECO:0000256" key="4">
    <source>
        <dbReference type="ARBA" id="ARBA00022840"/>
    </source>
</evidence>
<dbReference type="Proteomes" id="UP000809829">
    <property type="component" value="Unassembled WGS sequence"/>
</dbReference>
<dbReference type="Gene3D" id="1.20.1560.10">
    <property type="entry name" value="ABC transporter type 1, transmembrane domain"/>
    <property type="match status" value="1"/>
</dbReference>
<name>A0ABS2QWK1_9BACI</name>
<evidence type="ECO:0000313" key="10">
    <source>
        <dbReference type="EMBL" id="MBM7703836.1"/>
    </source>
</evidence>
<reference evidence="10 11" key="1">
    <citation type="submission" date="2021-01" db="EMBL/GenBank/DDBJ databases">
        <title>Genomic Encyclopedia of Type Strains, Phase IV (KMG-IV): sequencing the most valuable type-strain genomes for metagenomic binning, comparative biology and taxonomic classification.</title>
        <authorList>
            <person name="Goeker M."/>
        </authorList>
    </citation>
    <scope>NUCLEOTIDE SEQUENCE [LARGE SCALE GENOMIC DNA]</scope>
    <source>
        <strain evidence="10 11">DSM 104297</strain>
    </source>
</reference>
<feature type="transmembrane region" description="Helical" evidence="7">
    <location>
        <begin position="161"/>
        <end position="178"/>
    </location>
</feature>
<feature type="transmembrane region" description="Helical" evidence="7">
    <location>
        <begin position="59"/>
        <end position="82"/>
    </location>
</feature>
<evidence type="ECO:0000313" key="11">
    <source>
        <dbReference type="Proteomes" id="UP000809829"/>
    </source>
</evidence>
<dbReference type="PROSITE" id="PS50893">
    <property type="entry name" value="ABC_TRANSPORTER_2"/>
    <property type="match status" value="1"/>
</dbReference>
<protein>
    <submittedName>
        <fullName evidence="10">ATP-binding cassette subfamily B protein AbcA/BmrA</fullName>
    </submittedName>
</protein>
<dbReference type="InterPro" id="IPR039421">
    <property type="entry name" value="Type_1_exporter"/>
</dbReference>
<feature type="transmembrane region" description="Helical" evidence="7">
    <location>
        <begin position="241"/>
        <end position="264"/>
    </location>
</feature>